<evidence type="ECO:0000256" key="3">
    <source>
        <dbReference type="ARBA" id="ARBA00022448"/>
    </source>
</evidence>
<name>A0ABV9GQG2_9BACL</name>
<dbReference type="PANTHER" id="PTHR30532">
    <property type="entry name" value="IRON III DICITRATE-BINDING PERIPLASMIC PROTEIN"/>
    <property type="match status" value="1"/>
</dbReference>
<evidence type="ECO:0000313" key="7">
    <source>
        <dbReference type="EMBL" id="MFC4619173.1"/>
    </source>
</evidence>
<reference evidence="8" key="1">
    <citation type="journal article" date="2019" name="Int. J. Syst. Evol. Microbiol.">
        <title>The Global Catalogue of Microorganisms (GCM) 10K type strain sequencing project: providing services to taxonomists for standard genome sequencing and annotation.</title>
        <authorList>
            <consortium name="The Broad Institute Genomics Platform"/>
            <consortium name="The Broad Institute Genome Sequencing Center for Infectious Disease"/>
            <person name="Wu L."/>
            <person name="Ma J."/>
        </authorList>
    </citation>
    <scope>NUCLEOTIDE SEQUENCE [LARGE SCALE GENOMIC DNA]</scope>
    <source>
        <strain evidence="8">CGMCC 1.16306</strain>
    </source>
</reference>
<evidence type="ECO:0000256" key="4">
    <source>
        <dbReference type="ARBA" id="ARBA00022729"/>
    </source>
</evidence>
<dbReference type="PANTHER" id="PTHR30532:SF28">
    <property type="entry name" value="PETROBACTIN-BINDING PROTEIN YCLQ"/>
    <property type="match status" value="1"/>
</dbReference>
<dbReference type="PROSITE" id="PS50983">
    <property type="entry name" value="FE_B12_PBP"/>
    <property type="match status" value="1"/>
</dbReference>
<evidence type="ECO:0000259" key="6">
    <source>
        <dbReference type="PROSITE" id="PS50983"/>
    </source>
</evidence>
<dbReference type="InterPro" id="IPR051313">
    <property type="entry name" value="Bact_iron-sidero_bind"/>
</dbReference>
<sequence>MLKRFVFLVLAILLICVMAACGSSTTSQEQPSGAKTNEKMTIKHELGTAKVMKKPKTIVSFDFGTTDTLDALGIDIKALPKKTIPSYLSKYQDNNFVNVGDMFEPDFEKIHELKPDVIFISGRTAEAYKQLNDIAPTVNMSINTKHYMDSFTKNAQTIGQLFNKEDAVNQQLEGINQSIQRLKEKTKGQTALFIISTGGKISAFGSGSRYGLLYDVFGFEPIDKHLKASTHGQKISFEYIAQKDPDYLFVLDRDQAIQEKHAKPAKEVVENGLVKKAKAYKNHHIVYVKPDVWYLSGGGLASMQAMIKDVEESIE</sequence>
<keyword evidence="8" id="KW-1185">Reference proteome</keyword>
<dbReference type="InterPro" id="IPR033870">
    <property type="entry name" value="FatB"/>
</dbReference>
<dbReference type="RefSeq" id="WP_376846271.1">
    <property type="nucleotide sequence ID" value="NZ_JBHSFW010000006.1"/>
</dbReference>
<proteinExistence type="inferred from homology"/>
<evidence type="ECO:0000256" key="1">
    <source>
        <dbReference type="ARBA" id="ARBA00004196"/>
    </source>
</evidence>
<gene>
    <name evidence="7" type="ORF">ACFO4N_10650</name>
</gene>
<dbReference type="InterPro" id="IPR002491">
    <property type="entry name" value="ABC_transptr_periplasmic_BD"/>
</dbReference>
<accession>A0ABV9GQG2</accession>
<evidence type="ECO:0000313" key="8">
    <source>
        <dbReference type="Proteomes" id="UP001596022"/>
    </source>
</evidence>
<feature type="signal peptide" evidence="5">
    <location>
        <begin position="1"/>
        <end position="19"/>
    </location>
</feature>
<feature type="domain" description="Fe/B12 periplasmic-binding" evidence="6">
    <location>
        <begin position="57"/>
        <end position="315"/>
    </location>
</feature>
<keyword evidence="4 5" id="KW-0732">Signal</keyword>
<comment type="caution">
    <text evidence="7">The sequence shown here is derived from an EMBL/GenBank/DDBJ whole genome shotgun (WGS) entry which is preliminary data.</text>
</comment>
<dbReference type="PROSITE" id="PS51257">
    <property type="entry name" value="PROKAR_LIPOPROTEIN"/>
    <property type="match status" value="1"/>
</dbReference>
<evidence type="ECO:0000256" key="5">
    <source>
        <dbReference type="SAM" id="SignalP"/>
    </source>
</evidence>
<dbReference type="EMBL" id="JBHSFW010000006">
    <property type="protein sequence ID" value="MFC4619173.1"/>
    <property type="molecule type" value="Genomic_DNA"/>
</dbReference>
<evidence type="ECO:0000256" key="2">
    <source>
        <dbReference type="ARBA" id="ARBA00008814"/>
    </source>
</evidence>
<dbReference type="Pfam" id="PF01497">
    <property type="entry name" value="Peripla_BP_2"/>
    <property type="match status" value="1"/>
</dbReference>
<dbReference type="Proteomes" id="UP001596022">
    <property type="component" value="Unassembled WGS sequence"/>
</dbReference>
<protein>
    <submittedName>
        <fullName evidence="7">Siderophore ABC transporter substrate-binding protein</fullName>
    </submittedName>
</protein>
<dbReference type="SUPFAM" id="SSF53807">
    <property type="entry name" value="Helical backbone' metal receptor"/>
    <property type="match status" value="1"/>
</dbReference>
<feature type="chain" id="PRO_5045377562" evidence="5">
    <location>
        <begin position="20"/>
        <end position="315"/>
    </location>
</feature>
<comment type="similarity">
    <text evidence="2">Belongs to the bacterial solute-binding protein 8 family.</text>
</comment>
<organism evidence="7 8">
    <name type="scientific">Camelliibacillus cellulosilyticus</name>
    <dbReference type="NCBI Taxonomy" id="2174486"/>
    <lineage>
        <taxon>Bacteria</taxon>
        <taxon>Bacillati</taxon>
        <taxon>Bacillota</taxon>
        <taxon>Bacilli</taxon>
        <taxon>Bacillales</taxon>
        <taxon>Sporolactobacillaceae</taxon>
        <taxon>Camelliibacillus</taxon>
    </lineage>
</organism>
<dbReference type="Gene3D" id="3.40.50.1980">
    <property type="entry name" value="Nitrogenase molybdenum iron protein domain"/>
    <property type="match status" value="2"/>
</dbReference>
<keyword evidence="3" id="KW-0813">Transport</keyword>
<dbReference type="CDD" id="cd01140">
    <property type="entry name" value="FatB"/>
    <property type="match status" value="1"/>
</dbReference>
<comment type="subcellular location">
    <subcellularLocation>
        <location evidence="1">Cell envelope</location>
    </subcellularLocation>
</comment>